<evidence type="ECO:0000313" key="4">
    <source>
        <dbReference type="Proteomes" id="UP001175211"/>
    </source>
</evidence>
<feature type="compositionally biased region" description="Acidic residues" evidence="1">
    <location>
        <begin position="297"/>
        <end position="308"/>
    </location>
</feature>
<dbReference type="AlphaFoldDB" id="A0AA39KD51"/>
<accession>A0AA39KD51</accession>
<sequence>MSKIINLHLSTDGAPVQALAVPAEDMRRLLYHPLKWLRYVSFAIFGAAGQLSLMANGPVIDNENTPLEKLVTDYYYVPNCELHLVDPHALNDRVSSSHQTERNHYPSVACQAAHLIPGSKDHEYIRAVYEQRIHLYPFSEMEITDKGSIDCAQNGIFLNAALHLFLGDGSMVLLRVRQVCDMSLNFFRSIRIQTPNFALQPEDVPRVETGPMLPTRLTLQYLKSMDEYPVPPQKDARVTNSHIPPPSPFILDYIYGAAVYRRWAKNSSDIETMMQARSKQFYSLSRPPPSPHSSDNDMPDDDPNDPDYEPGQGTMASRSNKRQKHDHTSHEMLDAMDAIFVLSKLVRGSTPPEIAEEREQRMKEAELREQEANRVNVNQWLHGRPIQ</sequence>
<evidence type="ECO:0000259" key="2">
    <source>
        <dbReference type="Pfam" id="PF13391"/>
    </source>
</evidence>
<dbReference type="InterPro" id="IPR003615">
    <property type="entry name" value="HNH_nuc"/>
</dbReference>
<dbReference type="GeneID" id="85362845"/>
<gene>
    <name evidence="3" type="ORF">EV420DRAFT_1687541</name>
</gene>
<protein>
    <recommendedName>
        <fullName evidence="2">HNH nuclease domain-containing protein</fullName>
    </recommendedName>
</protein>
<comment type="caution">
    <text evidence="3">The sequence shown here is derived from an EMBL/GenBank/DDBJ whole genome shotgun (WGS) entry which is preliminary data.</text>
</comment>
<reference evidence="3" key="1">
    <citation type="submission" date="2023-06" db="EMBL/GenBank/DDBJ databases">
        <authorList>
            <consortium name="Lawrence Berkeley National Laboratory"/>
            <person name="Ahrendt S."/>
            <person name="Sahu N."/>
            <person name="Indic B."/>
            <person name="Wong-Bajracharya J."/>
            <person name="Merenyi Z."/>
            <person name="Ke H.-M."/>
            <person name="Monk M."/>
            <person name="Kocsube S."/>
            <person name="Drula E."/>
            <person name="Lipzen A."/>
            <person name="Balint B."/>
            <person name="Henrissat B."/>
            <person name="Andreopoulos B."/>
            <person name="Martin F.M."/>
            <person name="Harder C.B."/>
            <person name="Rigling D."/>
            <person name="Ford K.L."/>
            <person name="Foster G.D."/>
            <person name="Pangilinan J."/>
            <person name="Papanicolaou A."/>
            <person name="Barry K."/>
            <person name="LaButti K."/>
            <person name="Viragh M."/>
            <person name="Koriabine M."/>
            <person name="Yan M."/>
            <person name="Riley R."/>
            <person name="Champramary S."/>
            <person name="Plett K.L."/>
            <person name="Tsai I.J."/>
            <person name="Slot J."/>
            <person name="Sipos G."/>
            <person name="Plett J."/>
            <person name="Nagy L.G."/>
            <person name="Grigoriev I.V."/>
        </authorList>
    </citation>
    <scope>NUCLEOTIDE SEQUENCE</scope>
    <source>
        <strain evidence="3">CCBAS 213</strain>
    </source>
</reference>
<dbReference type="RefSeq" id="XP_060330069.1">
    <property type="nucleotide sequence ID" value="XM_060479297.1"/>
</dbReference>
<dbReference type="EMBL" id="JAUEPS010000020">
    <property type="protein sequence ID" value="KAK0457770.1"/>
    <property type="molecule type" value="Genomic_DNA"/>
</dbReference>
<evidence type="ECO:0000256" key="1">
    <source>
        <dbReference type="SAM" id="MobiDB-lite"/>
    </source>
</evidence>
<evidence type="ECO:0000313" key="3">
    <source>
        <dbReference type="EMBL" id="KAK0457770.1"/>
    </source>
</evidence>
<keyword evidence="4" id="KW-1185">Reference proteome</keyword>
<feature type="region of interest" description="Disordered" evidence="1">
    <location>
        <begin position="281"/>
        <end position="329"/>
    </location>
</feature>
<feature type="domain" description="HNH nuclease" evidence="2">
    <location>
        <begin position="106"/>
        <end position="169"/>
    </location>
</feature>
<proteinExistence type="predicted"/>
<organism evidence="3 4">
    <name type="scientific">Armillaria tabescens</name>
    <name type="common">Ringless honey mushroom</name>
    <name type="synonym">Agaricus tabescens</name>
    <dbReference type="NCBI Taxonomy" id="1929756"/>
    <lineage>
        <taxon>Eukaryota</taxon>
        <taxon>Fungi</taxon>
        <taxon>Dikarya</taxon>
        <taxon>Basidiomycota</taxon>
        <taxon>Agaricomycotina</taxon>
        <taxon>Agaricomycetes</taxon>
        <taxon>Agaricomycetidae</taxon>
        <taxon>Agaricales</taxon>
        <taxon>Marasmiineae</taxon>
        <taxon>Physalacriaceae</taxon>
        <taxon>Desarmillaria</taxon>
    </lineage>
</organism>
<name>A0AA39KD51_ARMTA</name>
<dbReference type="Pfam" id="PF13391">
    <property type="entry name" value="HNH_2"/>
    <property type="match status" value="1"/>
</dbReference>
<dbReference type="Proteomes" id="UP001175211">
    <property type="component" value="Unassembled WGS sequence"/>
</dbReference>